<dbReference type="EMBL" id="BARS01022156">
    <property type="protein sequence ID" value="GAG11756.1"/>
    <property type="molecule type" value="Genomic_DNA"/>
</dbReference>
<protein>
    <recommendedName>
        <fullName evidence="3">Polyprenyl synthetase family protein</fullName>
    </recommendedName>
</protein>
<reference evidence="2" key="1">
    <citation type="journal article" date="2014" name="Front. Microbiol.">
        <title>High frequency of phylogenetically diverse reductive dehalogenase-homologous genes in deep subseafloor sedimentary metagenomes.</title>
        <authorList>
            <person name="Kawai M."/>
            <person name="Futagami T."/>
            <person name="Toyoda A."/>
            <person name="Takaki Y."/>
            <person name="Nishi S."/>
            <person name="Hori S."/>
            <person name="Arai W."/>
            <person name="Tsubouchi T."/>
            <person name="Morono Y."/>
            <person name="Uchiyama I."/>
            <person name="Ito T."/>
            <person name="Fujiyama A."/>
            <person name="Inagaki F."/>
            <person name="Takami H."/>
        </authorList>
    </citation>
    <scope>NUCLEOTIDE SEQUENCE</scope>
    <source>
        <strain evidence="2">Expedition CK06-06</strain>
    </source>
</reference>
<dbReference type="InterPro" id="IPR008949">
    <property type="entry name" value="Isoprenoid_synthase_dom_sf"/>
</dbReference>
<gene>
    <name evidence="2" type="ORF">S01H1_35450</name>
</gene>
<evidence type="ECO:0000313" key="2">
    <source>
        <dbReference type="EMBL" id="GAG11756.1"/>
    </source>
</evidence>
<dbReference type="SUPFAM" id="SSF48576">
    <property type="entry name" value="Terpenoid synthases"/>
    <property type="match status" value="1"/>
</dbReference>
<evidence type="ECO:0000256" key="1">
    <source>
        <dbReference type="SAM" id="MobiDB-lite"/>
    </source>
</evidence>
<dbReference type="AlphaFoldDB" id="X0WGB7"/>
<comment type="caution">
    <text evidence="2">The sequence shown here is derived from an EMBL/GenBank/DDBJ whole genome shotgun (WGS) entry which is preliminary data.</text>
</comment>
<sequence length="110" mass="12236">MPMPMPLNPPSHGSTGPPPDAEEQRALRLLDRHREAVSAEMRAVLAEWPFQHFAPMRYHLGWEDRMGRPTPAGGGKMLRPTLCLLCCAAVHGDWHRALPAAAALELLHNF</sequence>
<dbReference type="Gene3D" id="1.10.600.10">
    <property type="entry name" value="Farnesyl Diphosphate Synthase"/>
    <property type="match status" value="1"/>
</dbReference>
<organism evidence="2">
    <name type="scientific">marine sediment metagenome</name>
    <dbReference type="NCBI Taxonomy" id="412755"/>
    <lineage>
        <taxon>unclassified sequences</taxon>
        <taxon>metagenomes</taxon>
        <taxon>ecological metagenomes</taxon>
    </lineage>
</organism>
<accession>X0WGB7</accession>
<feature type="region of interest" description="Disordered" evidence="1">
    <location>
        <begin position="1"/>
        <end position="22"/>
    </location>
</feature>
<name>X0WGB7_9ZZZZ</name>
<feature type="non-terminal residue" evidence="2">
    <location>
        <position position="110"/>
    </location>
</feature>
<proteinExistence type="predicted"/>
<evidence type="ECO:0008006" key="3">
    <source>
        <dbReference type="Google" id="ProtNLM"/>
    </source>
</evidence>